<organism evidence="1 2">
    <name type="scientific">Tessaracoccus lapidicaptus</name>
    <dbReference type="NCBI Taxonomy" id="1427523"/>
    <lineage>
        <taxon>Bacteria</taxon>
        <taxon>Bacillati</taxon>
        <taxon>Actinomycetota</taxon>
        <taxon>Actinomycetes</taxon>
        <taxon>Propionibacteriales</taxon>
        <taxon>Propionibacteriaceae</taxon>
        <taxon>Tessaracoccus</taxon>
    </lineage>
</organism>
<proteinExistence type="predicted"/>
<protein>
    <submittedName>
        <fullName evidence="1">Uncharacterized protein</fullName>
    </submittedName>
</protein>
<comment type="caution">
    <text evidence="1">The sequence shown here is derived from an EMBL/GenBank/DDBJ whole genome shotgun (WGS) entry which is preliminary data.</text>
</comment>
<name>A0A1C0ARF6_9ACTN</name>
<accession>A0A1C0ARF6</accession>
<dbReference type="PROSITE" id="PS51257">
    <property type="entry name" value="PROKAR_LIPOPROTEIN"/>
    <property type="match status" value="1"/>
</dbReference>
<reference evidence="2" key="1">
    <citation type="submission" date="2016-07" db="EMBL/GenBank/DDBJ databases">
        <authorList>
            <person name="Florea S."/>
            <person name="Webb J.S."/>
            <person name="Jaromczyk J."/>
            <person name="Schardl C.L."/>
        </authorList>
    </citation>
    <scope>NUCLEOTIDE SEQUENCE [LARGE SCALE GENOMIC DNA]</scope>
    <source>
        <strain evidence="2">IPBSL-7</strain>
    </source>
</reference>
<sequence length="119" mass="11670">MSRRGERGAAGSVLVAGACLAVVSVFLAAGVLIQWFALIRDGEQAAELAALAAVAAAVEGESPCAAAAASGTRNGAAVSGCVVRGSGRHVVVEISVLVALEPSFPGGPREARRTATAGT</sequence>
<dbReference type="EMBL" id="MBQD01000003">
    <property type="protein sequence ID" value="OCL36988.1"/>
    <property type="molecule type" value="Genomic_DNA"/>
</dbReference>
<dbReference type="AlphaFoldDB" id="A0A1C0ARF6"/>
<evidence type="ECO:0000313" key="1">
    <source>
        <dbReference type="EMBL" id="OCL36988.1"/>
    </source>
</evidence>
<keyword evidence="2" id="KW-1185">Reference proteome</keyword>
<dbReference type="NCBIfam" id="TIGR03816">
    <property type="entry name" value="tadE_like_DECH"/>
    <property type="match status" value="1"/>
</dbReference>
<gene>
    <name evidence="1" type="ORF">BCR15_12010</name>
</gene>
<evidence type="ECO:0000313" key="2">
    <source>
        <dbReference type="Proteomes" id="UP000093501"/>
    </source>
</evidence>
<dbReference type="Proteomes" id="UP000093501">
    <property type="component" value="Unassembled WGS sequence"/>
</dbReference>
<dbReference type="InterPro" id="IPR021202">
    <property type="entry name" value="Rv3654c-like"/>
</dbReference>
<dbReference type="RefSeq" id="WP_141679975.1">
    <property type="nucleotide sequence ID" value="NZ_LR214441.1"/>
</dbReference>